<evidence type="ECO:0000313" key="2">
    <source>
        <dbReference type="EMBL" id="KAG0580453.1"/>
    </source>
</evidence>
<dbReference type="EMBL" id="CM026424">
    <property type="protein sequence ID" value="KAG0580453.1"/>
    <property type="molecule type" value="Genomic_DNA"/>
</dbReference>
<dbReference type="AlphaFoldDB" id="A0A8T0ID69"/>
<keyword evidence="3" id="KW-1185">Reference proteome</keyword>
<feature type="chain" id="PRO_5035911355" evidence="1">
    <location>
        <begin position="18"/>
        <end position="60"/>
    </location>
</feature>
<proteinExistence type="predicted"/>
<evidence type="ECO:0000256" key="1">
    <source>
        <dbReference type="SAM" id="SignalP"/>
    </source>
</evidence>
<gene>
    <name evidence="2" type="ORF">KC19_4G174800</name>
</gene>
<sequence length="60" mass="7047">MIKILWILSFWTSMGISERTGDDFEAGCIKWEFEIYKHNCAANFVEKVGRQWLLSHCYGS</sequence>
<accession>A0A8T0ID69</accession>
<protein>
    <submittedName>
        <fullName evidence="2">Uncharacterized protein</fullName>
    </submittedName>
</protein>
<dbReference type="Proteomes" id="UP000822688">
    <property type="component" value="Chromosome 4"/>
</dbReference>
<evidence type="ECO:0000313" key="3">
    <source>
        <dbReference type="Proteomes" id="UP000822688"/>
    </source>
</evidence>
<reference evidence="2" key="1">
    <citation type="submission" date="2020-06" db="EMBL/GenBank/DDBJ databases">
        <title>WGS assembly of Ceratodon purpureus strain R40.</title>
        <authorList>
            <person name="Carey S.B."/>
            <person name="Jenkins J."/>
            <person name="Shu S."/>
            <person name="Lovell J.T."/>
            <person name="Sreedasyam A."/>
            <person name="Maumus F."/>
            <person name="Tiley G.P."/>
            <person name="Fernandez-Pozo N."/>
            <person name="Barry K."/>
            <person name="Chen C."/>
            <person name="Wang M."/>
            <person name="Lipzen A."/>
            <person name="Daum C."/>
            <person name="Saski C.A."/>
            <person name="Payton A.C."/>
            <person name="Mcbreen J.C."/>
            <person name="Conrad R.E."/>
            <person name="Kollar L.M."/>
            <person name="Olsson S."/>
            <person name="Huttunen S."/>
            <person name="Landis J.B."/>
            <person name="Wickett N.J."/>
            <person name="Johnson M.G."/>
            <person name="Rensing S.A."/>
            <person name="Grimwood J."/>
            <person name="Schmutz J."/>
            <person name="Mcdaniel S.F."/>
        </authorList>
    </citation>
    <scope>NUCLEOTIDE SEQUENCE</scope>
    <source>
        <strain evidence="2">R40</strain>
    </source>
</reference>
<organism evidence="2 3">
    <name type="scientific">Ceratodon purpureus</name>
    <name type="common">Fire moss</name>
    <name type="synonym">Dicranum purpureum</name>
    <dbReference type="NCBI Taxonomy" id="3225"/>
    <lineage>
        <taxon>Eukaryota</taxon>
        <taxon>Viridiplantae</taxon>
        <taxon>Streptophyta</taxon>
        <taxon>Embryophyta</taxon>
        <taxon>Bryophyta</taxon>
        <taxon>Bryophytina</taxon>
        <taxon>Bryopsida</taxon>
        <taxon>Dicranidae</taxon>
        <taxon>Pseudoditrichales</taxon>
        <taxon>Ditrichaceae</taxon>
        <taxon>Ceratodon</taxon>
    </lineage>
</organism>
<keyword evidence="1" id="KW-0732">Signal</keyword>
<name>A0A8T0ID69_CERPU</name>
<feature type="signal peptide" evidence="1">
    <location>
        <begin position="1"/>
        <end position="17"/>
    </location>
</feature>
<comment type="caution">
    <text evidence="2">The sequence shown here is derived from an EMBL/GenBank/DDBJ whole genome shotgun (WGS) entry which is preliminary data.</text>
</comment>